<gene>
    <name evidence="2" type="ORF">OCBIM_22021678mg</name>
</gene>
<dbReference type="OrthoDB" id="6101366at2759"/>
<organism evidence="2">
    <name type="scientific">Octopus bimaculoides</name>
    <name type="common">California two-spotted octopus</name>
    <dbReference type="NCBI Taxonomy" id="37653"/>
    <lineage>
        <taxon>Eukaryota</taxon>
        <taxon>Metazoa</taxon>
        <taxon>Spiralia</taxon>
        <taxon>Lophotrochozoa</taxon>
        <taxon>Mollusca</taxon>
        <taxon>Cephalopoda</taxon>
        <taxon>Coleoidea</taxon>
        <taxon>Octopodiformes</taxon>
        <taxon>Octopoda</taxon>
        <taxon>Incirrata</taxon>
        <taxon>Octopodidae</taxon>
        <taxon>Octopus</taxon>
    </lineage>
</organism>
<dbReference type="InterPro" id="IPR001007">
    <property type="entry name" value="VWF_dom"/>
</dbReference>
<reference evidence="2" key="1">
    <citation type="submission" date="2015-07" db="EMBL/GenBank/DDBJ databases">
        <title>MeaNS - Measles Nucleotide Surveillance Program.</title>
        <authorList>
            <person name="Tran T."/>
            <person name="Druce J."/>
        </authorList>
    </citation>
    <scope>NUCLEOTIDE SEQUENCE</scope>
    <source>
        <strain evidence="2">UCB-OBI-ISO-001</strain>
        <tissue evidence="2">Gonad</tissue>
    </source>
</reference>
<sequence>MSFFQQLEICKDKLASCASFGLKICDGYQRWSRDFCPKYCGVCFGNRTIGDRVHFCLYKGKRYATGETWKDGCEYECSCLDALRGIFSCWSRCPVYYDIPPQCTMVNVPGSCCKKPICDFGGKSTTSTGHHKGNRFGVDVCVYKGKEYYQDQTWSDGCQSECICKNAHSGLWVCQSK</sequence>
<feature type="domain" description="VWFC" evidence="1">
    <location>
        <begin position="54"/>
        <end position="119"/>
    </location>
</feature>
<accession>A0A0L8ID02</accession>
<feature type="non-terminal residue" evidence="2">
    <location>
        <position position="177"/>
    </location>
</feature>
<dbReference type="EMBL" id="KQ416051">
    <property type="protein sequence ID" value="KOF98905.1"/>
    <property type="molecule type" value="Genomic_DNA"/>
</dbReference>
<evidence type="ECO:0000313" key="2">
    <source>
        <dbReference type="EMBL" id="KOF98905.1"/>
    </source>
</evidence>
<evidence type="ECO:0000259" key="1">
    <source>
        <dbReference type="PROSITE" id="PS50184"/>
    </source>
</evidence>
<dbReference type="AlphaFoldDB" id="A0A0L8ID02"/>
<proteinExistence type="predicted"/>
<dbReference type="PROSITE" id="PS50184">
    <property type="entry name" value="VWFC_2"/>
    <property type="match status" value="1"/>
</dbReference>
<protein>
    <recommendedName>
        <fullName evidence="1">VWFC domain-containing protein</fullName>
    </recommendedName>
</protein>
<name>A0A0L8ID02_OCTBM</name>